<evidence type="ECO:0000313" key="2">
    <source>
        <dbReference type="EMBL" id="TNY30882.1"/>
    </source>
</evidence>
<dbReference type="AlphaFoldDB" id="A0A5C5GA83"/>
<dbReference type="Proteomes" id="UP000314011">
    <property type="component" value="Unassembled WGS sequence"/>
</dbReference>
<gene>
    <name evidence="2" type="ORF">FHY64_17395</name>
</gene>
<feature type="region of interest" description="Disordered" evidence="1">
    <location>
        <begin position="73"/>
        <end position="115"/>
    </location>
</feature>
<organism evidence="2 3">
    <name type="scientific">Pelagovum pacificum</name>
    <dbReference type="NCBI Taxonomy" id="2588711"/>
    <lineage>
        <taxon>Bacteria</taxon>
        <taxon>Pseudomonadati</taxon>
        <taxon>Pseudomonadota</taxon>
        <taxon>Alphaproteobacteria</taxon>
        <taxon>Rhodobacterales</taxon>
        <taxon>Paracoccaceae</taxon>
        <taxon>Pelagovum</taxon>
    </lineage>
</organism>
<comment type="caution">
    <text evidence="2">The sequence shown here is derived from an EMBL/GenBank/DDBJ whole genome shotgun (WGS) entry which is preliminary data.</text>
</comment>
<keyword evidence="3" id="KW-1185">Reference proteome</keyword>
<evidence type="ECO:0000256" key="1">
    <source>
        <dbReference type="SAM" id="MobiDB-lite"/>
    </source>
</evidence>
<dbReference type="RefSeq" id="WP_140197147.1">
    <property type="nucleotide sequence ID" value="NZ_CP065915.1"/>
</dbReference>
<proteinExistence type="predicted"/>
<dbReference type="EMBL" id="VFFF01000003">
    <property type="protein sequence ID" value="TNY30882.1"/>
    <property type="molecule type" value="Genomic_DNA"/>
</dbReference>
<protein>
    <recommendedName>
        <fullName evidence="4">DUF2946 domain-containing protein</fullName>
    </recommendedName>
</protein>
<accession>A0A5C5GA83</accession>
<dbReference type="OrthoDB" id="7873131at2"/>
<feature type="compositionally biased region" description="Basic and acidic residues" evidence="1">
    <location>
        <begin position="105"/>
        <end position="115"/>
    </location>
</feature>
<sequence length="115" mass="11863">MRALSRLLVLALLLAGLVLPKAGAALSVFGHGTVIVICTGHGLETIRLGPDGEPIDEAPHVEHCGLVHALDTGATPGPEGWQTADHPLGQTAMPAALPPQSTPRSRPEPRAPPRA</sequence>
<evidence type="ECO:0000313" key="3">
    <source>
        <dbReference type="Proteomes" id="UP000314011"/>
    </source>
</evidence>
<evidence type="ECO:0008006" key="4">
    <source>
        <dbReference type="Google" id="ProtNLM"/>
    </source>
</evidence>
<reference evidence="2 3" key="1">
    <citation type="submission" date="2019-06" db="EMBL/GenBank/DDBJ databases">
        <title>Genome of new Rhodobacteraceae sp. SM1903.</title>
        <authorList>
            <person name="Ren X."/>
        </authorList>
    </citation>
    <scope>NUCLEOTIDE SEQUENCE [LARGE SCALE GENOMIC DNA]</scope>
    <source>
        <strain evidence="2 3">SM1903</strain>
    </source>
</reference>
<name>A0A5C5GA83_9RHOB</name>